<reference evidence="3" key="3">
    <citation type="submission" date="2025-09" db="UniProtKB">
        <authorList>
            <consortium name="Ensembl"/>
        </authorList>
    </citation>
    <scope>IDENTIFICATION</scope>
</reference>
<accession>A0A2I3GWC0</accession>
<dbReference type="PANTHER" id="PTHR22677:SF3">
    <property type="entry name" value="ANKYRIN REPEAT DOMAIN-CONTAINING PROTEIN 60"/>
    <property type="match status" value="1"/>
</dbReference>
<dbReference type="PANTHER" id="PTHR22677">
    <property type="entry name" value="ANKYRIN REPEAT DOMAIN-CONTAINING PROTEIN 60"/>
    <property type="match status" value="1"/>
</dbReference>
<dbReference type="PROSITE" id="PS50088">
    <property type="entry name" value="ANK_REPEAT"/>
    <property type="match status" value="1"/>
</dbReference>
<organism evidence="3 4">
    <name type="scientific">Nomascus leucogenys</name>
    <name type="common">Northern white-cheeked gibbon</name>
    <name type="synonym">Hylobates leucogenys</name>
    <dbReference type="NCBI Taxonomy" id="61853"/>
    <lineage>
        <taxon>Eukaryota</taxon>
        <taxon>Metazoa</taxon>
        <taxon>Chordata</taxon>
        <taxon>Craniata</taxon>
        <taxon>Vertebrata</taxon>
        <taxon>Euteleostomi</taxon>
        <taxon>Mammalia</taxon>
        <taxon>Eutheria</taxon>
        <taxon>Euarchontoglires</taxon>
        <taxon>Primates</taxon>
        <taxon>Haplorrhini</taxon>
        <taxon>Catarrhini</taxon>
        <taxon>Hylobatidae</taxon>
        <taxon>Nomascus</taxon>
    </lineage>
</organism>
<dbReference type="InterPro" id="IPR039323">
    <property type="entry name" value="ANKRD_45/46/60"/>
</dbReference>
<dbReference type="SUPFAM" id="SSF54236">
    <property type="entry name" value="Ubiquitin-like"/>
    <property type="match status" value="1"/>
</dbReference>
<keyword evidence="4" id="KW-1185">Reference proteome</keyword>
<dbReference type="STRING" id="61853.ENSNLEP00000035532"/>
<dbReference type="GeneTree" id="ENSGT00390000015137"/>
<feature type="repeat" description="ANK" evidence="1">
    <location>
        <begin position="210"/>
        <end position="242"/>
    </location>
</feature>
<feature type="region of interest" description="Disordered" evidence="2">
    <location>
        <begin position="1"/>
        <end position="60"/>
    </location>
</feature>
<proteinExistence type="predicted"/>
<feature type="compositionally biased region" description="Low complexity" evidence="2">
    <location>
        <begin position="1"/>
        <end position="45"/>
    </location>
</feature>
<evidence type="ECO:0000313" key="4">
    <source>
        <dbReference type="Proteomes" id="UP000001073"/>
    </source>
</evidence>
<dbReference type="PROSITE" id="PS50297">
    <property type="entry name" value="ANK_REP_REGION"/>
    <property type="match status" value="1"/>
</dbReference>
<dbReference type="EMBL" id="ADFV01055573">
    <property type="status" value="NOT_ANNOTATED_CDS"/>
    <property type="molecule type" value="Genomic_DNA"/>
</dbReference>
<name>A0A2I3GWC0_NOMLE</name>
<dbReference type="Proteomes" id="UP000001073">
    <property type="component" value="Chromosome 13"/>
</dbReference>
<dbReference type="OMA" id="HFESEKW"/>
<dbReference type="InterPro" id="IPR029071">
    <property type="entry name" value="Ubiquitin-like_domsf"/>
</dbReference>
<evidence type="ECO:0000256" key="1">
    <source>
        <dbReference type="PROSITE-ProRule" id="PRU00023"/>
    </source>
</evidence>
<dbReference type="EMBL" id="ADFV01055574">
    <property type="status" value="NOT_ANNOTATED_CDS"/>
    <property type="molecule type" value="Genomic_DNA"/>
</dbReference>
<dbReference type="InterPro" id="IPR002110">
    <property type="entry name" value="Ankyrin_rpt"/>
</dbReference>
<dbReference type="AlphaFoldDB" id="A0A2I3GWC0"/>
<dbReference type="EMBL" id="ADFV01055572">
    <property type="status" value="NOT_ANNOTATED_CDS"/>
    <property type="molecule type" value="Genomic_DNA"/>
</dbReference>
<keyword evidence="1" id="KW-0040">ANK repeat</keyword>
<reference evidence="3 4" key="1">
    <citation type="submission" date="2012-10" db="EMBL/GenBank/DDBJ databases">
        <authorList>
            <consortium name="Gibbon Genome Sequencing Consortium"/>
        </authorList>
    </citation>
    <scope>NUCLEOTIDE SEQUENCE [LARGE SCALE GENOMIC DNA]</scope>
</reference>
<evidence type="ECO:0000256" key="2">
    <source>
        <dbReference type="SAM" id="MobiDB-lite"/>
    </source>
</evidence>
<reference evidence="3" key="2">
    <citation type="submission" date="2025-08" db="UniProtKB">
        <authorList>
            <consortium name="Ensembl"/>
        </authorList>
    </citation>
    <scope>IDENTIFICATION</scope>
</reference>
<dbReference type="Ensembl" id="ENSNLET00000048776.1">
    <property type="protein sequence ID" value="ENSNLEP00000035532.1"/>
    <property type="gene ID" value="ENSNLEG00000035074.1"/>
</dbReference>
<evidence type="ECO:0000313" key="3">
    <source>
        <dbReference type="Ensembl" id="ENSNLEP00000035532.1"/>
    </source>
</evidence>
<protein>
    <submittedName>
        <fullName evidence="3">Uncharacterized protein</fullName>
    </submittedName>
</protein>
<sequence>MRRGRGWAMRRAAAGAGGARAARPTRGASRLHPNAGRRSGARAGAQGCGGPRAGSRALPAQPSACARGRSQRLVGDPKAASALPDLALDVFVLRVWLEEMGEMFRVANCRGDMTLRELKEELDLMVGIPFKLQRLQYLDEGGSCPDSFPGHMCEPSGPDNFCIFCRDGFLPCCPGQLLGDPSKVFSYSSYRTANSEHFESEKWKQWMSQRAFVALYVASHRGHFDAVQYLLEHGASCLSRSPLAKSGIRDLNDLVMKNTLQRVKSGFRSEKMMMTPH</sequence>
<dbReference type="InParanoid" id="A0A2I3GWC0"/>